<keyword evidence="2" id="KW-0520">NAD</keyword>
<evidence type="ECO:0000259" key="4">
    <source>
        <dbReference type="Pfam" id="PF22725"/>
    </source>
</evidence>
<dbReference type="Gene3D" id="3.30.360.10">
    <property type="entry name" value="Dihydrodipicolinate Reductase, domain 2"/>
    <property type="match status" value="1"/>
</dbReference>
<sequence length="362" mass="39407">MTDITYSFEYGTTLRAGFIGAGGHSFRNVYPALQYAPIDLCAVCDTDLGRAEKYAKQFGAGRAYSDHHEMLAAERPEVVFIVTGYHEDGEVQATELAADCLRAGANVWMEKPTASTSAAVRALARTSEEAGRLVMTGLKKMFTPAMQKVRAIIDSDEFGPLASISVRYPQSLPPEGERFDGRAMRGFLDHIYHPAAVLTYLAGAVSRMSYEWEPANEGSVAALKFESGAVGSLHLAAGSASTSPLERVEVVGRGGNVVVENGVRVTYYRSGAKQTYGRSASYVVPDEVAPLTWEPEYSLGQLYNKNLFYLGYAPEILHFCEAVRGSADLTLGTLDQVAQIMALYETYQRLPAGEVGSVREHR</sequence>
<proteinExistence type="predicted"/>
<feature type="domain" description="Gfo/Idh/MocA-like oxidoreductase N-terminal" evidence="3">
    <location>
        <begin position="15"/>
        <end position="137"/>
    </location>
</feature>
<dbReference type="InterPro" id="IPR050463">
    <property type="entry name" value="Gfo/Idh/MocA_oxidrdct_glycsds"/>
</dbReference>
<accession>A0ABP8LBM8</accession>
<evidence type="ECO:0000313" key="5">
    <source>
        <dbReference type="EMBL" id="GAA4426594.1"/>
    </source>
</evidence>
<dbReference type="EMBL" id="BAABGN010000011">
    <property type="protein sequence ID" value="GAA4426594.1"/>
    <property type="molecule type" value="Genomic_DNA"/>
</dbReference>
<evidence type="ECO:0000313" key="6">
    <source>
        <dbReference type="Proteomes" id="UP001500622"/>
    </source>
</evidence>
<dbReference type="Pfam" id="PF22725">
    <property type="entry name" value="GFO_IDH_MocA_C3"/>
    <property type="match status" value="1"/>
</dbReference>
<keyword evidence="1" id="KW-0560">Oxidoreductase</keyword>
<dbReference type="PANTHER" id="PTHR43818">
    <property type="entry name" value="BCDNA.GH03377"/>
    <property type="match status" value="1"/>
</dbReference>
<comment type="caution">
    <text evidence="5">The sequence shown here is derived from an EMBL/GenBank/DDBJ whole genome shotgun (WGS) entry which is preliminary data.</text>
</comment>
<dbReference type="PANTHER" id="PTHR43818:SF11">
    <property type="entry name" value="BCDNA.GH03377"/>
    <property type="match status" value="1"/>
</dbReference>
<dbReference type="Pfam" id="PF01408">
    <property type="entry name" value="GFO_IDH_MocA"/>
    <property type="match status" value="1"/>
</dbReference>
<gene>
    <name evidence="5" type="ORF">GCM10023169_25540</name>
</gene>
<dbReference type="InterPro" id="IPR036291">
    <property type="entry name" value="NAD(P)-bd_dom_sf"/>
</dbReference>
<dbReference type="RefSeq" id="WP_345216642.1">
    <property type="nucleotide sequence ID" value="NZ_BAABGN010000011.1"/>
</dbReference>
<dbReference type="Proteomes" id="UP001500622">
    <property type="component" value="Unassembled WGS sequence"/>
</dbReference>
<keyword evidence="6" id="KW-1185">Reference proteome</keyword>
<dbReference type="SUPFAM" id="SSF55347">
    <property type="entry name" value="Glyceraldehyde-3-phosphate dehydrogenase-like, C-terminal domain"/>
    <property type="match status" value="1"/>
</dbReference>
<organism evidence="5 6">
    <name type="scientific">Georgenia halophila</name>
    <dbReference type="NCBI Taxonomy" id="620889"/>
    <lineage>
        <taxon>Bacteria</taxon>
        <taxon>Bacillati</taxon>
        <taxon>Actinomycetota</taxon>
        <taxon>Actinomycetes</taxon>
        <taxon>Micrococcales</taxon>
        <taxon>Bogoriellaceae</taxon>
        <taxon>Georgenia</taxon>
    </lineage>
</organism>
<name>A0ABP8LBM8_9MICO</name>
<dbReference type="Gene3D" id="3.40.50.720">
    <property type="entry name" value="NAD(P)-binding Rossmann-like Domain"/>
    <property type="match status" value="1"/>
</dbReference>
<evidence type="ECO:0008006" key="7">
    <source>
        <dbReference type="Google" id="ProtNLM"/>
    </source>
</evidence>
<dbReference type="InterPro" id="IPR000683">
    <property type="entry name" value="Gfo/Idh/MocA-like_OxRdtase_N"/>
</dbReference>
<reference evidence="6" key="1">
    <citation type="journal article" date="2019" name="Int. J. Syst. Evol. Microbiol.">
        <title>The Global Catalogue of Microorganisms (GCM) 10K type strain sequencing project: providing services to taxonomists for standard genome sequencing and annotation.</title>
        <authorList>
            <consortium name="The Broad Institute Genomics Platform"/>
            <consortium name="The Broad Institute Genome Sequencing Center for Infectious Disease"/>
            <person name="Wu L."/>
            <person name="Ma J."/>
        </authorList>
    </citation>
    <scope>NUCLEOTIDE SEQUENCE [LARGE SCALE GENOMIC DNA]</scope>
    <source>
        <strain evidence="6">JCM 17810</strain>
    </source>
</reference>
<protein>
    <recommendedName>
        <fullName evidence="7">Gfo/Idh/MocA family oxidoreductase</fullName>
    </recommendedName>
</protein>
<feature type="domain" description="GFO/IDH/MocA-like oxidoreductase" evidence="4">
    <location>
        <begin position="146"/>
        <end position="257"/>
    </location>
</feature>
<evidence type="ECO:0000256" key="2">
    <source>
        <dbReference type="ARBA" id="ARBA00023027"/>
    </source>
</evidence>
<dbReference type="InterPro" id="IPR055170">
    <property type="entry name" value="GFO_IDH_MocA-like_dom"/>
</dbReference>
<evidence type="ECO:0000256" key="1">
    <source>
        <dbReference type="ARBA" id="ARBA00023002"/>
    </source>
</evidence>
<dbReference type="SUPFAM" id="SSF51735">
    <property type="entry name" value="NAD(P)-binding Rossmann-fold domains"/>
    <property type="match status" value="1"/>
</dbReference>
<evidence type="ECO:0000259" key="3">
    <source>
        <dbReference type="Pfam" id="PF01408"/>
    </source>
</evidence>